<evidence type="ECO:0000256" key="1">
    <source>
        <dbReference type="SAM" id="MobiDB-lite"/>
    </source>
</evidence>
<feature type="region of interest" description="Disordered" evidence="1">
    <location>
        <begin position="1"/>
        <end position="25"/>
    </location>
</feature>
<reference evidence="2" key="1">
    <citation type="submission" date="2014-09" db="EMBL/GenBank/DDBJ databases">
        <authorList>
            <person name="Magalhaes I.L.F."/>
            <person name="Oliveira U."/>
            <person name="Santos F.R."/>
            <person name="Vidigal T.H.D.A."/>
            <person name="Brescovit A.D."/>
            <person name="Santos A.J."/>
        </authorList>
    </citation>
    <scope>NUCLEOTIDE SEQUENCE</scope>
    <source>
        <tissue evidence="2">Shoot tissue taken approximately 20 cm above the soil surface</tissue>
    </source>
</reference>
<reference evidence="2" key="2">
    <citation type="journal article" date="2015" name="Data Brief">
        <title>Shoot transcriptome of the giant reed, Arundo donax.</title>
        <authorList>
            <person name="Barrero R.A."/>
            <person name="Guerrero F.D."/>
            <person name="Moolhuijzen P."/>
            <person name="Goolsby J.A."/>
            <person name="Tidwell J."/>
            <person name="Bellgard S.E."/>
            <person name="Bellgard M.I."/>
        </authorList>
    </citation>
    <scope>NUCLEOTIDE SEQUENCE</scope>
    <source>
        <tissue evidence="2">Shoot tissue taken approximately 20 cm above the soil surface</tissue>
    </source>
</reference>
<protein>
    <submittedName>
        <fullName evidence="2">Uncharacterized protein</fullName>
    </submittedName>
</protein>
<organism evidence="2">
    <name type="scientific">Arundo donax</name>
    <name type="common">Giant reed</name>
    <name type="synonym">Donax arundinaceus</name>
    <dbReference type="NCBI Taxonomy" id="35708"/>
    <lineage>
        <taxon>Eukaryota</taxon>
        <taxon>Viridiplantae</taxon>
        <taxon>Streptophyta</taxon>
        <taxon>Embryophyta</taxon>
        <taxon>Tracheophyta</taxon>
        <taxon>Spermatophyta</taxon>
        <taxon>Magnoliopsida</taxon>
        <taxon>Liliopsida</taxon>
        <taxon>Poales</taxon>
        <taxon>Poaceae</taxon>
        <taxon>PACMAD clade</taxon>
        <taxon>Arundinoideae</taxon>
        <taxon>Arundineae</taxon>
        <taxon>Arundo</taxon>
    </lineage>
</organism>
<accession>A0A0A9DJ07</accession>
<name>A0A0A9DJ07_ARUDO</name>
<dbReference type="EMBL" id="GBRH01211252">
    <property type="protein sequence ID" value="JAD86643.1"/>
    <property type="molecule type" value="Transcribed_RNA"/>
</dbReference>
<dbReference type="AlphaFoldDB" id="A0A0A9DJ07"/>
<proteinExistence type="predicted"/>
<sequence length="36" mass="4314">MLPLTRSLDIRGKSNKKDKKPWQDKVSEEVIRHNCY</sequence>
<evidence type="ECO:0000313" key="2">
    <source>
        <dbReference type="EMBL" id="JAD86643.1"/>
    </source>
</evidence>